<dbReference type="AlphaFoldDB" id="A0AAP0IBZ6"/>
<evidence type="ECO:0000259" key="3">
    <source>
        <dbReference type="PROSITE" id="PS50118"/>
    </source>
</evidence>
<evidence type="ECO:0000259" key="4">
    <source>
        <dbReference type="PROSITE" id="PS51011"/>
    </source>
</evidence>
<dbReference type="CDD" id="cd22009">
    <property type="entry name" value="HMG-box_AtHMGB9-like"/>
    <property type="match status" value="1"/>
</dbReference>
<dbReference type="CDD" id="cd16872">
    <property type="entry name" value="ARID_HMGB9-like"/>
    <property type="match status" value="1"/>
</dbReference>
<accession>A0AAP0IBZ6</accession>
<evidence type="ECO:0000256" key="1">
    <source>
        <dbReference type="PROSITE-ProRule" id="PRU00267"/>
    </source>
</evidence>
<dbReference type="InterPro" id="IPR036910">
    <property type="entry name" value="HMG_box_dom_sf"/>
</dbReference>
<dbReference type="SMART" id="SM00398">
    <property type="entry name" value="HMG"/>
    <property type="match status" value="1"/>
</dbReference>
<dbReference type="InterPro" id="IPR036431">
    <property type="entry name" value="ARID_dom_sf"/>
</dbReference>
<evidence type="ECO:0000313" key="6">
    <source>
        <dbReference type="Proteomes" id="UP001419268"/>
    </source>
</evidence>
<dbReference type="Proteomes" id="UP001419268">
    <property type="component" value="Unassembled WGS sequence"/>
</dbReference>
<dbReference type="Pfam" id="PF00505">
    <property type="entry name" value="HMG_box"/>
    <property type="match status" value="1"/>
</dbReference>
<keyword evidence="1" id="KW-0238">DNA-binding</keyword>
<dbReference type="EMBL" id="JBBNAG010000008">
    <property type="protein sequence ID" value="KAK9112579.1"/>
    <property type="molecule type" value="Genomic_DNA"/>
</dbReference>
<feature type="DNA-binding region" description="HMG box" evidence="1">
    <location>
        <begin position="222"/>
        <end position="289"/>
    </location>
</feature>
<feature type="domain" description="ARID" evidence="4">
    <location>
        <begin position="8"/>
        <end position="99"/>
    </location>
</feature>
<dbReference type="InterPro" id="IPR001606">
    <property type="entry name" value="ARID_dom"/>
</dbReference>
<dbReference type="Gene3D" id="1.10.30.10">
    <property type="entry name" value="High mobility group box domain"/>
    <property type="match status" value="1"/>
</dbReference>
<feature type="compositionally biased region" description="Basic residues" evidence="2">
    <location>
        <begin position="206"/>
        <end position="215"/>
    </location>
</feature>
<dbReference type="SMART" id="SM01014">
    <property type="entry name" value="ARID"/>
    <property type="match status" value="1"/>
</dbReference>
<organism evidence="5 6">
    <name type="scientific">Stephania cephalantha</name>
    <dbReference type="NCBI Taxonomy" id="152367"/>
    <lineage>
        <taxon>Eukaryota</taxon>
        <taxon>Viridiplantae</taxon>
        <taxon>Streptophyta</taxon>
        <taxon>Embryophyta</taxon>
        <taxon>Tracheophyta</taxon>
        <taxon>Spermatophyta</taxon>
        <taxon>Magnoliopsida</taxon>
        <taxon>Ranunculales</taxon>
        <taxon>Menispermaceae</taxon>
        <taxon>Menispermoideae</taxon>
        <taxon>Cissampelideae</taxon>
        <taxon>Stephania</taxon>
    </lineage>
</organism>
<reference evidence="5 6" key="1">
    <citation type="submission" date="2024-01" db="EMBL/GenBank/DDBJ databases">
        <title>Genome assemblies of Stephania.</title>
        <authorList>
            <person name="Yang L."/>
        </authorList>
    </citation>
    <scope>NUCLEOTIDE SEQUENCE [LARGE SCALE GENOMIC DNA]</scope>
    <source>
        <strain evidence="5">JXDWG</strain>
        <tissue evidence="5">Leaf</tissue>
    </source>
</reference>
<protein>
    <recommendedName>
        <fullName evidence="7">High mobility group B protein 9</fullName>
    </recommendedName>
</protein>
<evidence type="ECO:0000256" key="2">
    <source>
        <dbReference type="SAM" id="MobiDB-lite"/>
    </source>
</evidence>
<dbReference type="Pfam" id="PF01388">
    <property type="entry name" value="ARID"/>
    <property type="match status" value="1"/>
</dbReference>
<name>A0AAP0IBZ6_9MAGN</name>
<gene>
    <name evidence="5" type="ORF">Scep_020098</name>
</gene>
<sequence>MATHEELLQSPSLFFNSLKAFHSSLGTRFMTPVIGGKELDLHVLYVEVTKRGGFQKVVEEKKWKDVGNAFNFSPTATSASYVLRKHYLNLLLHFEQVYFFKLQGPLLTPTVLLPLKTESASDSQQMPQKTTAVSPYSKTSSPMNCSVVGIIDGKFDCGYLVTVKVGSEVLHGVLYHPSAFNTSPSSSSVVLAVRDQENIDLSKSNTSKKKRRRRRQTDPFRPKPNRSGYNFFFAEKHSKLKALYPNREKEFTKMIGESWSKLTPEERMVYQDIGVKDKERYRRELKEYKERKKKIAETDQGPSGGTTNDTVQIDQGKSKTGQQ</sequence>
<dbReference type="SMART" id="SM00501">
    <property type="entry name" value="BRIGHT"/>
    <property type="match status" value="1"/>
</dbReference>
<dbReference type="Gene3D" id="1.10.150.60">
    <property type="entry name" value="ARID DNA-binding domain"/>
    <property type="match status" value="1"/>
</dbReference>
<feature type="region of interest" description="Disordered" evidence="2">
    <location>
        <begin position="200"/>
        <end position="228"/>
    </location>
</feature>
<feature type="domain" description="HMG box" evidence="3">
    <location>
        <begin position="222"/>
        <end position="289"/>
    </location>
</feature>
<dbReference type="GO" id="GO:0003677">
    <property type="term" value="F:DNA binding"/>
    <property type="evidence" value="ECO:0007669"/>
    <property type="project" value="UniProtKB-UniRule"/>
</dbReference>
<evidence type="ECO:0000313" key="5">
    <source>
        <dbReference type="EMBL" id="KAK9112579.1"/>
    </source>
</evidence>
<dbReference type="InterPro" id="IPR045303">
    <property type="entry name" value="ARID_HMGB9-like"/>
</dbReference>
<dbReference type="PROSITE" id="PS51011">
    <property type="entry name" value="ARID"/>
    <property type="match status" value="1"/>
</dbReference>
<dbReference type="GO" id="GO:0005634">
    <property type="term" value="C:nucleus"/>
    <property type="evidence" value="ECO:0007669"/>
    <property type="project" value="UniProtKB-UniRule"/>
</dbReference>
<proteinExistence type="predicted"/>
<evidence type="ECO:0008006" key="7">
    <source>
        <dbReference type="Google" id="ProtNLM"/>
    </source>
</evidence>
<dbReference type="PROSITE" id="PS50118">
    <property type="entry name" value="HMG_BOX_2"/>
    <property type="match status" value="1"/>
</dbReference>
<feature type="region of interest" description="Disordered" evidence="2">
    <location>
        <begin position="290"/>
        <end position="323"/>
    </location>
</feature>
<keyword evidence="1" id="KW-0539">Nucleus</keyword>
<dbReference type="SUPFAM" id="SSF46774">
    <property type="entry name" value="ARID-like"/>
    <property type="match status" value="1"/>
</dbReference>
<keyword evidence="6" id="KW-1185">Reference proteome</keyword>
<feature type="compositionally biased region" description="Polar residues" evidence="2">
    <location>
        <begin position="305"/>
        <end position="323"/>
    </location>
</feature>
<dbReference type="PANTHER" id="PTHR46691:SF1">
    <property type="entry name" value="AT-RICH INTERACTIVE DOMAIN-CONTAINING PROTEIN 2"/>
    <property type="match status" value="1"/>
</dbReference>
<dbReference type="InterPro" id="IPR009071">
    <property type="entry name" value="HMG_box_dom"/>
</dbReference>
<dbReference type="SUPFAM" id="SSF47095">
    <property type="entry name" value="HMG-box"/>
    <property type="match status" value="1"/>
</dbReference>
<dbReference type="PANTHER" id="PTHR46691">
    <property type="entry name" value="HIGH MOBILITY GROUP B PROTEIN 9"/>
    <property type="match status" value="1"/>
</dbReference>
<comment type="caution">
    <text evidence="5">The sequence shown here is derived from an EMBL/GenBank/DDBJ whole genome shotgun (WGS) entry which is preliminary data.</text>
</comment>